<comment type="caution">
    <text evidence="1">The sequence shown here is derived from an EMBL/GenBank/DDBJ whole genome shotgun (WGS) entry which is preliminary data.</text>
</comment>
<evidence type="ECO:0000313" key="2">
    <source>
        <dbReference type="Proteomes" id="UP001161757"/>
    </source>
</evidence>
<dbReference type="Pfam" id="PF12505">
    <property type="entry name" value="DUF3712"/>
    <property type="match status" value="1"/>
</dbReference>
<accession>A0AAN6EQP8</accession>
<dbReference type="PANTHER" id="PTHR35895:SF1">
    <property type="entry name" value="LIPID-BINDING SERUM GLYCOPROTEIN C-TERMINAL DOMAIN-CONTAINING PROTEIN"/>
    <property type="match status" value="1"/>
</dbReference>
<dbReference type="InterPro" id="IPR022185">
    <property type="entry name" value="DUF3712"/>
</dbReference>
<sequence>MHEHNHCYVQYCVYVGYPNKAQSAINKAKLEPQSMALLNPAPDSFDLQLDNMFISHSGMSAHLDKFTGDLRLPDSDKAFCRINVPSITAANGSIAHIEQRVQIADHDQFNEYAKTVLLSDEYSIYLKGKGGFKYGSLPKTNVKYNKKITMKGLNSLKGLTVSDFTILTTSQPDGANANGTVMIPNPSVATYQLGDVGLTMSVDGLPVGNSTLKSVLLKPGNNTFTMRATTNQTAVVGLIFTNYKSGILPIDIVGNSSVYDGQHLEYYEKALSSNKVQIKLDVIKALDEAGLAGLLGINTTSSSSSSTSSASSSATSS</sequence>
<gene>
    <name evidence="1" type="ORF">HRR80_007577</name>
</gene>
<dbReference type="AlphaFoldDB" id="A0AAN6EQP8"/>
<evidence type="ECO:0000313" key="1">
    <source>
        <dbReference type="EMBL" id="KAJ8988556.1"/>
    </source>
</evidence>
<dbReference type="EMBL" id="JAJGCB010000018">
    <property type="protein sequence ID" value="KAJ8988556.1"/>
    <property type="molecule type" value="Genomic_DNA"/>
</dbReference>
<protein>
    <submittedName>
        <fullName evidence="1">Uncharacterized protein</fullName>
    </submittedName>
</protein>
<dbReference type="Proteomes" id="UP001161757">
    <property type="component" value="Unassembled WGS sequence"/>
</dbReference>
<proteinExistence type="predicted"/>
<dbReference type="GO" id="GO:0000329">
    <property type="term" value="C:fungal-type vacuole membrane"/>
    <property type="evidence" value="ECO:0007669"/>
    <property type="project" value="InterPro"/>
</dbReference>
<organism evidence="1 2">
    <name type="scientific">Exophiala dermatitidis</name>
    <name type="common">Black yeast-like fungus</name>
    <name type="synonym">Wangiella dermatitidis</name>
    <dbReference type="NCBI Taxonomy" id="5970"/>
    <lineage>
        <taxon>Eukaryota</taxon>
        <taxon>Fungi</taxon>
        <taxon>Dikarya</taxon>
        <taxon>Ascomycota</taxon>
        <taxon>Pezizomycotina</taxon>
        <taxon>Eurotiomycetes</taxon>
        <taxon>Chaetothyriomycetidae</taxon>
        <taxon>Chaetothyriales</taxon>
        <taxon>Herpotrichiellaceae</taxon>
        <taxon>Exophiala</taxon>
    </lineage>
</organism>
<reference evidence="1" key="1">
    <citation type="submission" date="2023-01" db="EMBL/GenBank/DDBJ databases">
        <title>Exophiala dermititidis isolated from Cystic Fibrosis Patient.</title>
        <authorList>
            <person name="Kurbessoian T."/>
            <person name="Crocker A."/>
            <person name="Murante D."/>
            <person name="Hogan D.A."/>
            <person name="Stajich J.E."/>
        </authorList>
    </citation>
    <scope>NUCLEOTIDE SEQUENCE</scope>
    <source>
        <strain evidence="1">Ex8</strain>
    </source>
</reference>
<dbReference type="InterPro" id="IPR046368">
    <property type="entry name" value="Tag1"/>
</dbReference>
<dbReference type="PANTHER" id="PTHR35895">
    <property type="entry name" value="CHROMOSOME 16, WHOLE GENOME SHOTGUN SEQUENCE"/>
    <property type="match status" value="1"/>
</dbReference>
<name>A0AAN6EQP8_EXODE</name>